<dbReference type="Gene3D" id="3.40.50.1820">
    <property type="entry name" value="alpha/beta hydrolase"/>
    <property type="match status" value="1"/>
</dbReference>
<dbReference type="RefSeq" id="WP_092675737.1">
    <property type="nucleotide sequence ID" value="NZ_FOXS01000004.1"/>
</dbReference>
<evidence type="ECO:0000256" key="1">
    <source>
        <dbReference type="ARBA" id="ARBA00022801"/>
    </source>
</evidence>
<dbReference type="PANTHER" id="PTHR42776">
    <property type="entry name" value="SERINE PEPTIDASE S9 FAMILY MEMBER"/>
    <property type="match status" value="1"/>
</dbReference>
<dbReference type="SUPFAM" id="SSF53474">
    <property type="entry name" value="alpha/beta-Hydrolases"/>
    <property type="match status" value="1"/>
</dbReference>
<protein>
    <submittedName>
        <fullName evidence="4">Dipeptidyl aminopeptidase/acylaminoacyl peptidase</fullName>
    </submittedName>
</protein>
<proteinExistence type="predicted"/>
<dbReference type="AlphaFoldDB" id="A0A1I5ZV20"/>
<keyword evidence="2" id="KW-0732">Signal</keyword>
<organism evidence="4 5">
    <name type="scientific">Hymenobacter arizonensis</name>
    <name type="common">Siccationidurans arizonensis</name>
    <dbReference type="NCBI Taxonomy" id="1227077"/>
    <lineage>
        <taxon>Bacteria</taxon>
        <taxon>Pseudomonadati</taxon>
        <taxon>Bacteroidota</taxon>
        <taxon>Cytophagia</taxon>
        <taxon>Cytophagales</taxon>
        <taxon>Hymenobacteraceae</taxon>
        <taxon>Hymenobacter</taxon>
    </lineage>
</organism>
<feature type="signal peptide" evidence="2">
    <location>
        <begin position="1"/>
        <end position="22"/>
    </location>
</feature>
<feature type="chain" id="PRO_5011779707" evidence="2">
    <location>
        <begin position="23"/>
        <end position="682"/>
    </location>
</feature>
<reference evidence="5" key="1">
    <citation type="submission" date="2016-10" db="EMBL/GenBank/DDBJ databases">
        <authorList>
            <person name="Varghese N."/>
            <person name="Submissions S."/>
        </authorList>
    </citation>
    <scope>NUCLEOTIDE SEQUENCE [LARGE SCALE GENOMIC DNA]</scope>
    <source>
        <strain evidence="5">OR362-8,ATCC BAA-1266,JCM 13504</strain>
    </source>
</reference>
<keyword evidence="5" id="KW-1185">Reference proteome</keyword>
<dbReference type="SUPFAM" id="SSF82171">
    <property type="entry name" value="DPP6 N-terminal domain-like"/>
    <property type="match status" value="1"/>
</dbReference>
<dbReference type="PANTHER" id="PTHR42776:SF27">
    <property type="entry name" value="DIPEPTIDYL PEPTIDASE FAMILY MEMBER 6"/>
    <property type="match status" value="1"/>
</dbReference>
<evidence type="ECO:0000259" key="3">
    <source>
        <dbReference type="Pfam" id="PF00326"/>
    </source>
</evidence>
<dbReference type="PRINTS" id="PR00862">
    <property type="entry name" value="PROLIGOPTASE"/>
</dbReference>
<dbReference type="OrthoDB" id="9812921at2"/>
<evidence type="ECO:0000256" key="2">
    <source>
        <dbReference type="SAM" id="SignalP"/>
    </source>
</evidence>
<dbReference type="InterPro" id="IPR029058">
    <property type="entry name" value="AB_hydrolase_fold"/>
</dbReference>
<dbReference type="STRING" id="1227077.SAMN04515668_3233"/>
<dbReference type="Proteomes" id="UP000199029">
    <property type="component" value="Unassembled WGS sequence"/>
</dbReference>
<dbReference type="InterPro" id="IPR011042">
    <property type="entry name" value="6-blade_b-propeller_TolB-like"/>
</dbReference>
<evidence type="ECO:0000313" key="5">
    <source>
        <dbReference type="Proteomes" id="UP000199029"/>
    </source>
</evidence>
<dbReference type="GO" id="GO:0004177">
    <property type="term" value="F:aminopeptidase activity"/>
    <property type="evidence" value="ECO:0007669"/>
    <property type="project" value="UniProtKB-KW"/>
</dbReference>
<dbReference type="Pfam" id="PF00326">
    <property type="entry name" value="Peptidase_S9"/>
    <property type="match status" value="1"/>
</dbReference>
<accession>A0A1I5ZV20</accession>
<dbReference type="InterPro" id="IPR001375">
    <property type="entry name" value="Peptidase_S9_cat"/>
</dbReference>
<dbReference type="GO" id="GO:0004252">
    <property type="term" value="F:serine-type endopeptidase activity"/>
    <property type="evidence" value="ECO:0007669"/>
    <property type="project" value="InterPro"/>
</dbReference>
<keyword evidence="1" id="KW-0378">Hydrolase</keyword>
<keyword evidence="4" id="KW-0645">Protease</keyword>
<name>A0A1I5ZV20_HYMAR</name>
<feature type="domain" description="Peptidase S9 prolyl oligopeptidase catalytic" evidence="3">
    <location>
        <begin position="436"/>
        <end position="649"/>
    </location>
</feature>
<dbReference type="InterPro" id="IPR002470">
    <property type="entry name" value="Peptidase_S9A"/>
</dbReference>
<evidence type="ECO:0000313" key="4">
    <source>
        <dbReference type="EMBL" id="SFQ60316.1"/>
    </source>
</evidence>
<keyword evidence="4" id="KW-0031">Aminopeptidase</keyword>
<sequence>MKHLLLCLGLLLTLATPQTGFAQAAAKAGQLPPLIDRELLFGDPEISGAQLSPDGKFLSFIKPYNGTRNIWVKGLNEPFDKARPMTNDQARPVRGYFWSRDGKYLLYSQDKGGDENFNIYAVNPAEAPAAGQPVPTARDLTGLKGVRVQIHHVPLTDPNTLFIGLNDRDKAWHDLYKLNLTTGEKALVRQNTDRLGAWEFDWNDQLRLASRSNQDGSTEWLRVEGDKMTPFYKTSIDEQSNIFSFAKDNKRVYMLTNQGDSRNLSEIVLLDPATGKQEPFQADPLKRVDVGGLAMSEKTREPVYVSFEDDRMRREWKDKEFEKDFKTASAKLTGLDVYPVSNTTDERLWLLSANSATQPGVVYLFDRQTKQLTKQYELRPQLKPADLAEMKVVRYKSSDGLEIPAYLTLPKGVPAKNLPVIIMPHGGPWARSTYGFNSQHQFLANRGYAVLSPNFRASTGYGKKFLNAGNGEWGRKMQDDLTWGVKYLIKEGIADPKKVGIMGGSYGGYATLAGVAFTPDLYSAGVAIVAPSNLMTLLNAIPPYWEAGRKQMYARMADPGTEAGRAELARMSPLGSANKIKTPLMVVQGANDPRVNKAEADQIVVALRDRNYPVQYLLAPDEGHGFARPVNNMAMFAASEKFLAGHLGGRFQESMPPAVAKRLQEITVDPKTVTLVKETAVK</sequence>
<gene>
    <name evidence="4" type="ORF">SAMN04515668_3233</name>
</gene>
<dbReference type="EMBL" id="FOXS01000004">
    <property type="protein sequence ID" value="SFQ60316.1"/>
    <property type="molecule type" value="Genomic_DNA"/>
</dbReference>
<dbReference type="GO" id="GO:0006508">
    <property type="term" value="P:proteolysis"/>
    <property type="evidence" value="ECO:0007669"/>
    <property type="project" value="InterPro"/>
</dbReference>
<dbReference type="Gene3D" id="2.120.10.30">
    <property type="entry name" value="TolB, C-terminal domain"/>
    <property type="match status" value="1"/>
</dbReference>